<dbReference type="AlphaFoldDB" id="A0A5C3KAB8"/>
<gene>
    <name evidence="2" type="ORF">FA15DRAFT_380284</name>
</gene>
<keyword evidence="3" id="KW-1185">Reference proteome</keyword>
<reference evidence="2 3" key="1">
    <citation type="journal article" date="2019" name="Nat. Ecol. Evol.">
        <title>Megaphylogeny resolves global patterns of mushroom evolution.</title>
        <authorList>
            <person name="Varga T."/>
            <person name="Krizsan K."/>
            <person name="Foldi C."/>
            <person name="Dima B."/>
            <person name="Sanchez-Garcia M."/>
            <person name="Sanchez-Ramirez S."/>
            <person name="Szollosi G.J."/>
            <person name="Szarkandi J.G."/>
            <person name="Papp V."/>
            <person name="Albert L."/>
            <person name="Andreopoulos W."/>
            <person name="Angelini C."/>
            <person name="Antonin V."/>
            <person name="Barry K.W."/>
            <person name="Bougher N.L."/>
            <person name="Buchanan P."/>
            <person name="Buyck B."/>
            <person name="Bense V."/>
            <person name="Catcheside P."/>
            <person name="Chovatia M."/>
            <person name="Cooper J."/>
            <person name="Damon W."/>
            <person name="Desjardin D."/>
            <person name="Finy P."/>
            <person name="Geml J."/>
            <person name="Haridas S."/>
            <person name="Hughes K."/>
            <person name="Justo A."/>
            <person name="Karasinski D."/>
            <person name="Kautmanova I."/>
            <person name="Kiss B."/>
            <person name="Kocsube S."/>
            <person name="Kotiranta H."/>
            <person name="LaButti K.M."/>
            <person name="Lechner B.E."/>
            <person name="Liimatainen K."/>
            <person name="Lipzen A."/>
            <person name="Lukacs Z."/>
            <person name="Mihaltcheva S."/>
            <person name="Morgado L.N."/>
            <person name="Niskanen T."/>
            <person name="Noordeloos M.E."/>
            <person name="Ohm R.A."/>
            <person name="Ortiz-Santana B."/>
            <person name="Ovrebo C."/>
            <person name="Racz N."/>
            <person name="Riley R."/>
            <person name="Savchenko A."/>
            <person name="Shiryaev A."/>
            <person name="Soop K."/>
            <person name="Spirin V."/>
            <person name="Szebenyi C."/>
            <person name="Tomsovsky M."/>
            <person name="Tulloss R.E."/>
            <person name="Uehling J."/>
            <person name="Grigoriev I.V."/>
            <person name="Vagvolgyi C."/>
            <person name="Papp T."/>
            <person name="Martin F.M."/>
            <person name="Miettinen O."/>
            <person name="Hibbett D.S."/>
            <person name="Nagy L.G."/>
        </authorList>
    </citation>
    <scope>NUCLEOTIDE SEQUENCE [LARGE SCALE GENOMIC DNA]</scope>
    <source>
        <strain evidence="2 3">CBS 121175</strain>
    </source>
</reference>
<proteinExistence type="predicted"/>
<feature type="region of interest" description="Disordered" evidence="1">
    <location>
        <begin position="1"/>
        <end position="24"/>
    </location>
</feature>
<dbReference type="Proteomes" id="UP000307440">
    <property type="component" value="Unassembled WGS sequence"/>
</dbReference>
<sequence>MSKRSNRDNVVVPVGDVSDAPYTPSHLAATRTHMAAQPEQHQTRHGRVSLIELGQFLPPGLPRHPLLPSSTFVPNPGPFLSSTSVSNTPASPY</sequence>
<evidence type="ECO:0000256" key="1">
    <source>
        <dbReference type="SAM" id="MobiDB-lite"/>
    </source>
</evidence>
<dbReference type="EMBL" id="ML210609">
    <property type="protein sequence ID" value="TFK16911.1"/>
    <property type="molecule type" value="Genomic_DNA"/>
</dbReference>
<evidence type="ECO:0000313" key="3">
    <source>
        <dbReference type="Proteomes" id="UP000307440"/>
    </source>
</evidence>
<protein>
    <submittedName>
        <fullName evidence="2">Uncharacterized protein</fullName>
    </submittedName>
</protein>
<organism evidence="2 3">
    <name type="scientific">Coprinopsis marcescibilis</name>
    <name type="common">Agaric fungus</name>
    <name type="synonym">Psathyrella marcescibilis</name>
    <dbReference type="NCBI Taxonomy" id="230819"/>
    <lineage>
        <taxon>Eukaryota</taxon>
        <taxon>Fungi</taxon>
        <taxon>Dikarya</taxon>
        <taxon>Basidiomycota</taxon>
        <taxon>Agaricomycotina</taxon>
        <taxon>Agaricomycetes</taxon>
        <taxon>Agaricomycetidae</taxon>
        <taxon>Agaricales</taxon>
        <taxon>Agaricineae</taxon>
        <taxon>Psathyrellaceae</taxon>
        <taxon>Coprinopsis</taxon>
    </lineage>
</organism>
<name>A0A5C3KAB8_COPMA</name>
<accession>A0A5C3KAB8</accession>
<evidence type="ECO:0000313" key="2">
    <source>
        <dbReference type="EMBL" id="TFK16911.1"/>
    </source>
</evidence>